<dbReference type="PROSITE" id="PS00194">
    <property type="entry name" value="THIOREDOXIN_1"/>
    <property type="match status" value="1"/>
</dbReference>
<evidence type="ECO:0000256" key="6">
    <source>
        <dbReference type="NCBIfam" id="TIGR01068"/>
    </source>
</evidence>
<keyword evidence="2" id="KW-0813">Transport</keyword>
<dbReference type="InterPro" id="IPR017937">
    <property type="entry name" value="Thioredoxin_CS"/>
</dbReference>
<keyword evidence="4" id="KW-1015">Disulfide bond</keyword>
<dbReference type="NCBIfam" id="TIGR01068">
    <property type="entry name" value="thioredoxin"/>
    <property type="match status" value="1"/>
</dbReference>
<evidence type="ECO:0000256" key="5">
    <source>
        <dbReference type="ARBA" id="ARBA00023284"/>
    </source>
</evidence>
<dbReference type="Proteomes" id="UP000807371">
    <property type="component" value="Unassembled WGS sequence"/>
</dbReference>
<dbReference type="PROSITE" id="PS51352">
    <property type="entry name" value="THIOREDOXIN_2"/>
    <property type="match status" value="1"/>
</dbReference>
<comment type="similarity">
    <text evidence="1">Belongs to the thioredoxin family.</text>
</comment>
<keyword evidence="5" id="KW-0676">Redox-active center</keyword>
<dbReference type="InterPro" id="IPR005746">
    <property type="entry name" value="Thioredoxin"/>
</dbReference>
<evidence type="ECO:0000313" key="10">
    <source>
        <dbReference type="Proteomes" id="UP000807371"/>
    </source>
</evidence>
<evidence type="ECO:0000256" key="4">
    <source>
        <dbReference type="ARBA" id="ARBA00023157"/>
    </source>
</evidence>
<dbReference type="RefSeq" id="WP_197988343.1">
    <property type="nucleotide sequence ID" value="NZ_JACYXC010000001.1"/>
</dbReference>
<evidence type="ECO:0000256" key="2">
    <source>
        <dbReference type="ARBA" id="ARBA00022448"/>
    </source>
</evidence>
<dbReference type="SUPFAM" id="SSF52833">
    <property type="entry name" value="Thioredoxin-like"/>
    <property type="match status" value="1"/>
</dbReference>
<comment type="caution">
    <text evidence="9">The sequence shown here is derived from an EMBL/GenBank/DDBJ whole genome shotgun (WGS) entry which is preliminary data.</text>
</comment>
<dbReference type="PANTHER" id="PTHR45663:SF40">
    <property type="entry name" value="THIOREDOXIN 2"/>
    <property type="match status" value="1"/>
</dbReference>
<organism evidence="9 10">
    <name type="scientific">Streptomyces pactum</name>
    <dbReference type="NCBI Taxonomy" id="68249"/>
    <lineage>
        <taxon>Bacteria</taxon>
        <taxon>Bacillati</taxon>
        <taxon>Actinomycetota</taxon>
        <taxon>Actinomycetes</taxon>
        <taxon>Kitasatosporales</taxon>
        <taxon>Streptomycetaceae</taxon>
        <taxon>Streptomyces</taxon>
    </lineage>
</organism>
<sequence length="150" mass="15865">MTTVELTKDNFDETVSGSDFVLIDFWAEWCGPCRMFAPVYERAAERHPDLVFAKVDTEAQPELAAAFDISSIPTLMIVRQNIAVFAQPGALPEKALESVIAQARELDMDEVRASVAEAQRQAGDGGPQGGDNVAQGGDGGQPSGGPGGRG</sequence>
<keyword evidence="10" id="KW-1185">Reference proteome</keyword>
<dbReference type="CDD" id="cd02947">
    <property type="entry name" value="TRX_family"/>
    <property type="match status" value="1"/>
</dbReference>
<dbReference type="PRINTS" id="PR00421">
    <property type="entry name" value="THIOREDOXIN"/>
</dbReference>
<evidence type="ECO:0000256" key="3">
    <source>
        <dbReference type="ARBA" id="ARBA00022982"/>
    </source>
</evidence>
<dbReference type="Gene3D" id="3.40.30.10">
    <property type="entry name" value="Glutaredoxin"/>
    <property type="match status" value="1"/>
</dbReference>
<evidence type="ECO:0000256" key="1">
    <source>
        <dbReference type="ARBA" id="ARBA00008987"/>
    </source>
</evidence>
<name>A0ABS0NHL6_9ACTN</name>
<evidence type="ECO:0000259" key="8">
    <source>
        <dbReference type="PROSITE" id="PS51352"/>
    </source>
</evidence>
<keyword evidence="3" id="KW-0249">Electron transport</keyword>
<accession>A0ABS0NHL6</accession>
<dbReference type="InterPro" id="IPR013766">
    <property type="entry name" value="Thioredoxin_domain"/>
</dbReference>
<feature type="region of interest" description="Disordered" evidence="7">
    <location>
        <begin position="111"/>
        <end position="150"/>
    </location>
</feature>
<feature type="domain" description="Thioredoxin" evidence="8">
    <location>
        <begin position="1"/>
        <end position="105"/>
    </location>
</feature>
<dbReference type="InterPro" id="IPR036249">
    <property type="entry name" value="Thioredoxin-like_sf"/>
</dbReference>
<protein>
    <recommendedName>
        <fullName evidence="6">Thioredoxin</fullName>
    </recommendedName>
</protein>
<dbReference type="Pfam" id="PF00085">
    <property type="entry name" value="Thioredoxin"/>
    <property type="match status" value="1"/>
</dbReference>
<reference evidence="9 10" key="1">
    <citation type="submission" date="2020-09" db="EMBL/GenBank/DDBJ databases">
        <title>Biosynthesis of the nuclear factor of activated T cells inhibitor NFAT-133 and its congeners in Streptomyces pactum.</title>
        <authorList>
            <person name="Zhou W."/>
            <person name="Posri P."/>
            <person name="Abugrain M.E."/>
            <person name="Weisberg A.J."/>
            <person name="Chang J.H."/>
            <person name="Mahmud T."/>
        </authorList>
    </citation>
    <scope>NUCLEOTIDE SEQUENCE [LARGE SCALE GENOMIC DNA]</scope>
    <source>
        <strain evidence="9 10">ATCC 27456</strain>
    </source>
</reference>
<evidence type="ECO:0000256" key="7">
    <source>
        <dbReference type="SAM" id="MobiDB-lite"/>
    </source>
</evidence>
<proteinExistence type="inferred from homology"/>
<gene>
    <name evidence="9" type="primary">trxA</name>
    <name evidence="9" type="ORF">IHE55_07695</name>
</gene>
<feature type="compositionally biased region" description="Gly residues" evidence="7">
    <location>
        <begin position="136"/>
        <end position="150"/>
    </location>
</feature>
<evidence type="ECO:0000313" key="9">
    <source>
        <dbReference type="EMBL" id="MBH5334685.1"/>
    </source>
</evidence>
<dbReference type="PANTHER" id="PTHR45663">
    <property type="entry name" value="GEO12009P1"/>
    <property type="match status" value="1"/>
</dbReference>
<dbReference type="EMBL" id="JACYXC010000001">
    <property type="protein sequence ID" value="MBH5334685.1"/>
    <property type="molecule type" value="Genomic_DNA"/>
</dbReference>